<dbReference type="EMBL" id="BPLQ01001326">
    <property type="protein sequence ID" value="GIX80854.1"/>
    <property type="molecule type" value="Genomic_DNA"/>
</dbReference>
<protein>
    <submittedName>
        <fullName evidence="1">Uncharacterized protein</fullName>
    </submittedName>
</protein>
<comment type="caution">
    <text evidence="1">The sequence shown here is derived from an EMBL/GenBank/DDBJ whole genome shotgun (WGS) entry which is preliminary data.</text>
</comment>
<sequence length="177" mass="20444">MKAKLNNEILPGGFTTKIEDDIFPGKFKNELLPCDFTAGKEEDALLEISRNRILLSNFSTKKGMISFQENLKMEYFLTFSQKRQRVMMQQLPAKDVPSFTNYTIGNLMIGKKQIISKILTISNILRKNLKPNNSTDDVDIIFHPDNVWKLAYNYIEDCTQRIRPENLEKIQSSYPGT</sequence>
<dbReference type="Proteomes" id="UP001054837">
    <property type="component" value="Unassembled WGS sequence"/>
</dbReference>
<name>A0AAV4N932_9ARAC</name>
<proteinExistence type="predicted"/>
<accession>A0AAV4N932</accession>
<organism evidence="1 2">
    <name type="scientific">Caerostris darwini</name>
    <dbReference type="NCBI Taxonomy" id="1538125"/>
    <lineage>
        <taxon>Eukaryota</taxon>
        <taxon>Metazoa</taxon>
        <taxon>Ecdysozoa</taxon>
        <taxon>Arthropoda</taxon>
        <taxon>Chelicerata</taxon>
        <taxon>Arachnida</taxon>
        <taxon>Araneae</taxon>
        <taxon>Araneomorphae</taxon>
        <taxon>Entelegynae</taxon>
        <taxon>Araneoidea</taxon>
        <taxon>Araneidae</taxon>
        <taxon>Caerostris</taxon>
    </lineage>
</organism>
<evidence type="ECO:0000313" key="2">
    <source>
        <dbReference type="Proteomes" id="UP001054837"/>
    </source>
</evidence>
<dbReference type="AlphaFoldDB" id="A0AAV4N932"/>
<evidence type="ECO:0000313" key="1">
    <source>
        <dbReference type="EMBL" id="GIX80854.1"/>
    </source>
</evidence>
<reference evidence="1 2" key="1">
    <citation type="submission" date="2021-06" db="EMBL/GenBank/DDBJ databases">
        <title>Caerostris darwini draft genome.</title>
        <authorList>
            <person name="Kono N."/>
            <person name="Arakawa K."/>
        </authorList>
    </citation>
    <scope>NUCLEOTIDE SEQUENCE [LARGE SCALE GENOMIC DNA]</scope>
</reference>
<keyword evidence="2" id="KW-1185">Reference proteome</keyword>
<gene>
    <name evidence="1" type="ORF">CDAR_28971</name>
</gene>